<evidence type="ECO:0000313" key="10">
    <source>
        <dbReference type="Proteomes" id="UP000654913"/>
    </source>
</evidence>
<dbReference type="PANTHER" id="PTHR24208">
    <property type="entry name" value="LIM/HOMEOBOX PROTEIN LHX"/>
    <property type="match status" value="1"/>
</dbReference>
<evidence type="ECO:0000256" key="5">
    <source>
        <dbReference type="PROSITE-ProRule" id="PRU00108"/>
    </source>
</evidence>
<dbReference type="PROSITE" id="PS50071">
    <property type="entry name" value="HOMEOBOX_2"/>
    <property type="match status" value="1"/>
</dbReference>
<feature type="region of interest" description="Disordered" evidence="7">
    <location>
        <begin position="514"/>
        <end position="535"/>
    </location>
</feature>
<evidence type="ECO:0000256" key="1">
    <source>
        <dbReference type="ARBA" id="ARBA00004123"/>
    </source>
</evidence>
<dbReference type="PANTHER" id="PTHR24208:SF166">
    <property type="entry name" value="LIM HOMEOBOX TRANSCRIPTION FACTOR 1 ALPHA, ISOFORM B"/>
    <property type="match status" value="1"/>
</dbReference>
<dbReference type="CDD" id="cd00086">
    <property type="entry name" value="homeodomain"/>
    <property type="match status" value="1"/>
</dbReference>
<name>A0A7R7XZ40_9EURO</name>
<dbReference type="InterPro" id="IPR001356">
    <property type="entry name" value="HD"/>
</dbReference>
<dbReference type="OrthoDB" id="6159439at2759"/>
<comment type="subcellular location">
    <subcellularLocation>
        <location evidence="1 5 6">Nucleus</location>
    </subcellularLocation>
</comment>
<feature type="DNA-binding region" description="Homeobox" evidence="5">
    <location>
        <begin position="188"/>
        <end position="248"/>
    </location>
</feature>
<dbReference type="RefSeq" id="XP_041562561.1">
    <property type="nucleotide sequence ID" value="XM_041696985.1"/>
</dbReference>
<feature type="region of interest" description="Disordered" evidence="7">
    <location>
        <begin position="124"/>
        <end position="192"/>
    </location>
</feature>
<keyword evidence="10" id="KW-1185">Reference proteome</keyword>
<proteinExistence type="predicted"/>
<dbReference type="EMBL" id="AP024450">
    <property type="protein sequence ID" value="BCS30375.1"/>
    <property type="molecule type" value="Genomic_DNA"/>
</dbReference>
<reference evidence="9" key="2">
    <citation type="submission" date="2021-02" db="EMBL/GenBank/DDBJ databases">
        <title>Aspergillus puulaauensis MK2 genome sequence.</title>
        <authorList>
            <person name="Futagami T."/>
            <person name="Mori K."/>
            <person name="Kadooka C."/>
            <person name="Tanaka T."/>
        </authorList>
    </citation>
    <scope>NUCLEOTIDE SEQUENCE</scope>
    <source>
        <strain evidence="9">MK2</strain>
    </source>
</reference>
<keyword evidence="2 5" id="KW-0238">DNA-binding</keyword>
<gene>
    <name evidence="9" type="ORF">APUU_80678A</name>
</gene>
<reference evidence="9" key="1">
    <citation type="submission" date="2021-01" db="EMBL/GenBank/DDBJ databases">
        <authorList>
            <consortium name="Aspergillus puulaauensis MK2 genome sequencing consortium"/>
            <person name="Kazuki M."/>
            <person name="Futagami T."/>
        </authorList>
    </citation>
    <scope>NUCLEOTIDE SEQUENCE</scope>
    <source>
        <strain evidence="9">MK2</strain>
    </source>
</reference>
<dbReference type="InterPro" id="IPR009057">
    <property type="entry name" value="Homeodomain-like_sf"/>
</dbReference>
<keyword evidence="3 5" id="KW-0371">Homeobox</keyword>
<evidence type="ECO:0000256" key="7">
    <source>
        <dbReference type="SAM" id="MobiDB-lite"/>
    </source>
</evidence>
<keyword evidence="4 5" id="KW-0539">Nucleus</keyword>
<evidence type="ECO:0000256" key="6">
    <source>
        <dbReference type="RuleBase" id="RU000682"/>
    </source>
</evidence>
<dbReference type="Pfam" id="PF00046">
    <property type="entry name" value="Homeodomain"/>
    <property type="match status" value="1"/>
</dbReference>
<protein>
    <recommendedName>
        <fullName evidence="8">Homeobox domain-containing protein</fullName>
    </recommendedName>
</protein>
<dbReference type="Gene3D" id="1.10.10.60">
    <property type="entry name" value="Homeodomain-like"/>
    <property type="match status" value="1"/>
</dbReference>
<dbReference type="SMART" id="SM00389">
    <property type="entry name" value="HOX"/>
    <property type="match status" value="1"/>
</dbReference>
<dbReference type="SUPFAM" id="SSF46689">
    <property type="entry name" value="Homeodomain-like"/>
    <property type="match status" value="1"/>
</dbReference>
<evidence type="ECO:0000256" key="3">
    <source>
        <dbReference type="ARBA" id="ARBA00023155"/>
    </source>
</evidence>
<feature type="compositionally biased region" description="Basic and acidic residues" evidence="7">
    <location>
        <begin position="137"/>
        <end position="157"/>
    </location>
</feature>
<dbReference type="AlphaFoldDB" id="A0A7R7XZ40"/>
<evidence type="ECO:0000256" key="2">
    <source>
        <dbReference type="ARBA" id="ARBA00023125"/>
    </source>
</evidence>
<dbReference type="GeneID" id="64980372"/>
<evidence type="ECO:0000313" key="9">
    <source>
        <dbReference type="EMBL" id="BCS30375.1"/>
    </source>
</evidence>
<dbReference type="GO" id="GO:0005634">
    <property type="term" value="C:nucleus"/>
    <property type="evidence" value="ECO:0007669"/>
    <property type="project" value="UniProtKB-SubCell"/>
</dbReference>
<dbReference type="KEGG" id="apuu:APUU_80678A"/>
<accession>A0A7R7XZ40</accession>
<evidence type="ECO:0000259" key="8">
    <source>
        <dbReference type="PROSITE" id="PS50071"/>
    </source>
</evidence>
<feature type="domain" description="Homeobox" evidence="8">
    <location>
        <begin position="186"/>
        <end position="247"/>
    </location>
</feature>
<dbReference type="InterPro" id="IPR050453">
    <property type="entry name" value="LIM_Homeobox_TF"/>
</dbReference>
<sequence length="551" mass="60112">MSVSGPCAWVSTVPSPATHSPAITSSWATVSWNSEQELSKSRVNLPALSGVGRKAGEQNKDSATEMQPTAIKAEKSFPILPAVGTANAMQYPGNGASLDGLQAQNTNVQGDTMSTLKIGCLDVENRETEDTQPNEEITFKVKSEITDDLHEDEKDNSEINAASSDDDGAGSSAAGEKRASQDSKSDKKKMKRFRLTHNQTRFLMSEFTRQAHPDAAHRERLSREIPGLTPRQVQVWFQNRRAKLKRLTSNDRERMLKSRALPDDFDTTQVLRTPFGSKGSSEVPGLLTEGLPRLNDEDYVISPLSSASTSGPGYPSASSERGFENYQNRGAAATVPDLRSNRGTFPFPRSSSFSESSFNAGLQFPGRFSRPGADAMGHSGISYRRPIDYVLNRPANGMMVGYNQPRPLEGSVSPTGQPEPQMPYGMDSASPQIHSYQSPLSVATPKAYGGMEMSTHIQPAGRHMPTLQHLPISDAPEYRPYSYEHHPYSLTTGISFTQSNASSMSLPASFPSETGHIPVSSSADERMNNPTNAMDPLRAKYGQGYEYANYL</sequence>
<evidence type="ECO:0000256" key="4">
    <source>
        <dbReference type="ARBA" id="ARBA00023242"/>
    </source>
</evidence>
<dbReference type="Proteomes" id="UP000654913">
    <property type="component" value="Chromosome 8"/>
</dbReference>
<feature type="compositionally biased region" description="Basic and acidic residues" evidence="7">
    <location>
        <begin position="175"/>
        <end position="185"/>
    </location>
</feature>
<dbReference type="GO" id="GO:0000981">
    <property type="term" value="F:DNA-binding transcription factor activity, RNA polymerase II-specific"/>
    <property type="evidence" value="ECO:0007669"/>
    <property type="project" value="TreeGrafter"/>
</dbReference>
<organism evidence="9 10">
    <name type="scientific">Aspergillus puulaauensis</name>
    <dbReference type="NCBI Taxonomy" id="1220207"/>
    <lineage>
        <taxon>Eukaryota</taxon>
        <taxon>Fungi</taxon>
        <taxon>Dikarya</taxon>
        <taxon>Ascomycota</taxon>
        <taxon>Pezizomycotina</taxon>
        <taxon>Eurotiomycetes</taxon>
        <taxon>Eurotiomycetidae</taxon>
        <taxon>Eurotiales</taxon>
        <taxon>Aspergillaceae</taxon>
        <taxon>Aspergillus</taxon>
    </lineage>
</organism>
<dbReference type="GO" id="GO:0000977">
    <property type="term" value="F:RNA polymerase II transcription regulatory region sequence-specific DNA binding"/>
    <property type="evidence" value="ECO:0007669"/>
    <property type="project" value="TreeGrafter"/>
</dbReference>